<proteinExistence type="predicted"/>
<dbReference type="Gene3D" id="3.40.30.10">
    <property type="entry name" value="Glutaredoxin"/>
    <property type="match status" value="1"/>
</dbReference>
<dbReference type="EMBL" id="UINC01169289">
    <property type="protein sequence ID" value="SVD72750.1"/>
    <property type="molecule type" value="Genomic_DNA"/>
</dbReference>
<dbReference type="InterPro" id="IPR011893">
    <property type="entry name" value="Selenoprotein_Rdx-typ"/>
</dbReference>
<accession>A0A382XPI2</accession>
<evidence type="ECO:0000313" key="2">
    <source>
        <dbReference type="EMBL" id="SVD72750.1"/>
    </source>
</evidence>
<reference evidence="2" key="1">
    <citation type="submission" date="2018-05" db="EMBL/GenBank/DDBJ databases">
        <authorList>
            <person name="Lanie J.A."/>
            <person name="Ng W.-L."/>
            <person name="Kazmierczak K.M."/>
            <person name="Andrzejewski T.M."/>
            <person name="Davidsen T.M."/>
            <person name="Wayne K.J."/>
            <person name="Tettelin H."/>
            <person name="Glass J.I."/>
            <person name="Rusch D."/>
            <person name="Podicherti R."/>
            <person name="Tsui H.-C.T."/>
            <person name="Winkler M.E."/>
        </authorList>
    </citation>
    <scope>NUCLEOTIDE SEQUENCE</scope>
</reference>
<keyword evidence="1" id="KW-0676">Redox-active center</keyword>
<dbReference type="SUPFAM" id="SSF52833">
    <property type="entry name" value="Thioredoxin-like"/>
    <property type="match status" value="1"/>
</dbReference>
<dbReference type="Pfam" id="PF10262">
    <property type="entry name" value="Rdx"/>
    <property type="match status" value="1"/>
</dbReference>
<dbReference type="AlphaFoldDB" id="A0A382XPI2"/>
<protein>
    <recommendedName>
        <fullName evidence="3">Selenoprotein F/M domain-containing protein</fullName>
    </recommendedName>
</protein>
<dbReference type="NCBIfam" id="TIGR02174">
    <property type="entry name" value="CXXU_selWTH"/>
    <property type="match status" value="1"/>
</dbReference>
<evidence type="ECO:0000256" key="1">
    <source>
        <dbReference type="ARBA" id="ARBA00023284"/>
    </source>
</evidence>
<organism evidence="2">
    <name type="scientific">marine metagenome</name>
    <dbReference type="NCBI Taxonomy" id="408172"/>
    <lineage>
        <taxon>unclassified sequences</taxon>
        <taxon>metagenomes</taxon>
        <taxon>ecological metagenomes</taxon>
    </lineage>
</organism>
<gene>
    <name evidence="2" type="ORF">METZ01_LOCUS425604</name>
</gene>
<dbReference type="InterPro" id="IPR036249">
    <property type="entry name" value="Thioredoxin-like_sf"/>
</dbReference>
<evidence type="ECO:0008006" key="3">
    <source>
        <dbReference type="Google" id="ProtNLM"/>
    </source>
</evidence>
<sequence length="57" mass="6279">MASELLEKYGTDIKSLTLIPSGGGVYEVEKDGRLIYSKKKTGEFPELKDVTSILDKS</sequence>
<name>A0A382XPI2_9ZZZZ</name>